<dbReference type="Gene3D" id="3.80.10.10">
    <property type="entry name" value="Ribonuclease Inhibitor"/>
    <property type="match status" value="1"/>
</dbReference>
<reference evidence="3 4" key="1">
    <citation type="submission" date="2024-03" db="EMBL/GenBank/DDBJ databases">
        <title>Genome-scale model development and genomic sequencing of the oleaginous clade Lipomyces.</title>
        <authorList>
            <consortium name="Lawrence Berkeley National Laboratory"/>
            <person name="Czajka J.J."/>
            <person name="Han Y."/>
            <person name="Kim J."/>
            <person name="Mondo S.J."/>
            <person name="Hofstad B.A."/>
            <person name="Robles A."/>
            <person name="Haridas S."/>
            <person name="Riley R."/>
            <person name="LaButti K."/>
            <person name="Pangilinan J."/>
            <person name="Andreopoulos W."/>
            <person name="Lipzen A."/>
            <person name="Yan J."/>
            <person name="Wang M."/>
            <person name="Ng V."/>
            <person name="Grigoriev I.V."/>
            <person name="Spatafora J.W."/>
            <person name="Magnuson J.K."/>
            <person name="Baker S.E."/>
            <person name="Pomraning K.R."/>
        </authorList>
    </citation>
    <scope>NUCLEOTIDE SEQUENCE [LARGE SCALE GENOMIC DNA]</scope>
    <source>
        <strain evidence="3 4">Phaff 52-87</strain>
    </source>
</reference>
<sequence>MAPRADALTAEKYLEYAYKKVKAEDTSAAIILFTKAFEKLKQQGKPIPATHLDYRASCFEKEKEYDKALRDALTITQLYQRDIKGYLRAGKIYQLKKEDVEAMRVYKVGLEKVPESHRLTNLMKEMYAQVESRVKRAKKLAVVSTDAAQSRRVSIDEKRELEGCAQAGSGHSRQTSGSHSRQPSGGRARQISGGHSRQTSGGHSRQTSGSHSRQTSRTGSLPPQRPPIDLLQLLPLELVEQVFSHLPFEDILRLQTVCRSWRQYIAYTPQLWSRVDFRSCQRQWISAQTLQLYLSRAHGGTTELHLRRVRSSAVDRVSSIISERCTQNRLRVLTADAMCQPFASPSPGLVWERFDSLRTLRLALAYNNSVMSEVIVNGRFPSLQTLHLYAVEPTDRFLNTRIPIDLFHPVRLATRRGAKLVQNANLQHLVLDARFINVNLPPDFGLLVALWPNLRTLWLLRCFIGTDDSAEMRISIDKSCPIRLMLHETNKQLLDLNLSGSILHAMPSLPPSCQKLVLSKAEGPGAIPRWLETESEGGERVGYSSVQVLEDEDPYDVVQDEYKGLRHLDLSYGGERLTSEVFVNVLQRVDGTRLTRLDIQSCSRLETDVVDRIVELAPHLRILLIGLNSWLKDDSLATLHRLRELEYLDISSTYVAFIGIVCLLGGPDRDRDGKRISMAALTSRIEGMYGIEQHRRMDGRRRLRTLVMNGCERVSVDVGRWVRGLGVTVEHDISGMYEYGQKRRRVQ</sequence>
<dbReference type="RefSeq" id="XP_064768951.1">
    <property type="nucleotide sequence ID" value="XM_064909684.1"/>
</dbReference>
<dbReference type="Gene3D" id="1.20.1280.50">
    <property type="match status" value="1"/>
</dbReference>
<keyword evidence="4" id="KW-1185">Reference proteome</keyword>
<dbReference type="InterPro" id="IPR011990">
    <property type="entry name" value="TPR-like_helical_dom_sf"/>
</dbReference>
<dbReference type="SUPFAM" id="SSF81383">
    <property type="entry name" value="F-box domain"/>
    <property type="match status" value="1"/>
</dbReference>
<protein>
    <recommendedName>
        <fullName evidence="2">F-box domain-containing protein</fullName>
    </recommendedName>
</protein>
<evidence type="ECO:0000256" key="1">
    <source>
        <dbReference type="SAM" id="MobiDB-lite"/>
    </source>
</evidence>
<feature type="compositionally biased region" description="Polar residues" evidence="1">
    <location>
        <begin position="193"/>
        <end position="219"/>
    </location>
</feature>
<dbReference type="InterPro" id="IPR036047">
    <property type="entry name" value="F-box-like_dom_sf"/>
</dbReference>
<accession>A0ABR1F9T4</accession>
<feature type="domain" description="F-box" evidence="2">
    <location>
        <begin position="228"/>
        <end position="275"/>
    </location>
</feature>
<comment type="caution">
    <text evidence="3">The sequence shown here is derived from an EMBL/GenBank/DDBJ whole genome shotgun (WGS) entry which is preliminary data.</text>
</comment>
<name>A0ABR1F9T4_9ASCO</name>
<feature type="compositionally biased region" description="Polar residues" evidence="1">
    <location>
        <begin position="169"/>
        <end position="183"/>
    </location>
</feature>
<evidence type="ECO:0000313" key="4">
    <source>
        <dbReference type="Proteomes" id="UP001498771"/>
    </source>
</evidence>
<dbReference type="SMART" id="SM00256">
    <property type="entry name" value="FBOX"/>
    <property type="match status" value="1"/>
</dbReference>
<dbReference type="SUPFAM" id="SSF52047">
    <property type="entry name" value="RNI-like"/>
    <property type="match status" value="1"/>
</dbReference>
<dbReference type="GeneID" id="90035196"/>
<dbReference type="InterPro" id="IPR032675">
    <property type="entry name" value="LRR_dom_sf"/>
</dbReference>
<dbReference type="PANTHER" id="PTHR38926">
    <property type="entry name" value="F-BOX DOMAIN CONTAINING PROTEIN, EXPRESSED"/>
    <property type="match status" value="1"/>
</dbReference>
<gene>
    <name evidence="3" type="ORF">BZA70DRAFT_147891</name>
</gene>
<organism evidence="3 4">
    <name type="scientific">Myxozyma melibiosi</name>
    <dbReference type="NCBI Taxonomy" id="54550"/>
    <lineage>
        <taxon>Eukaryota</taxon>
        <taxon>Fungi</taxon>
        <taxon>Dikarya</taxon>
        <taxon>Ascomycota</taxon>
        <taxon>Saccharomycotina</taxon>
        <taxon>Lipomycetes</taxon>
        <taxon>Lipomycetales</taxon>
        <taxon>Lipomycetaceae</taxon>
        <taxon>Myxozyma</taxon>
    </lineage>
</organism>
<proteinExistence type="predicted"/>
<feature type="region of interest" description="Disordered" evidence="1">
    <location>
        <begin position="163"/>
        <end position="226"/>
    </location>
</feature>
<dbReference type="InterPro" id="IPR001810">
    <property type="entry name" value="F-box_dom"/>
</dbReference>
<dbReference type="SUPFAM" id="SSF48452">
    <property type="entry name" value="TPR-like"/>
    <property type="match status" value="1"/>
</dbReference>
<dbReference type="Gene3D" id="1.25.40.10">
    <property type="entry name" value="Tetratricopeptide repeat domain"/>
    <property type="match status" value="1"/>
</dbReference>
<dbReference type="Proteomes" id="UP001498771">
    <property type="component" value="Unassembled WGS sequence"/>
</dbReference>
<dbReference type="PANTHER" id="PTHR38926:SF5">
    <property type="entry name" value="F-BOX AND LEUCINE-RICH REPEAT PROTEIN 6"/>
    <property type="match status" value="1"/>
</dbReference>
<dbReference type="EMBL" id="JBBJBU010000004">
    <property type="protein sequence ID" value="KAK7205918.1"/>
    <property type="molecule type" value="Genomic_DNA"/>
</dbReference>
<evidence type="ECO:0000259" key="2">
    <source>
        <dbReference type="PROSITE" id="PS50181"/>
    </source>
</evidence>
<evidence type="ECO:0000313" key="3">
    <source>
        <dbReference type="EMBL" id="KAK7205918.1"/>
    </source>
</evidence>
<dbReference type="PROSITE" id="PS50181">
    <property type="entry name" value="FBOX"/>
    <property type="match status" value="1"/>
</dbReference>
<dbReference type="Pfam" id="PF12937">
    <property type="entry name" value="F-box-like"/>
    <property type="match status" value="1"/>
</dbReference>